<keyword evidence="1" id="KW-1133">Transmembrane helix</keyword>
<sequence length="107" mass="13147">HKFGDTIQYFGTRNWNFTSKNTQSLYESLSEPDKKLFFFDIRKLDWEDYFMTHCLGLRTFIVKDDLSTIPQARKRYFKLQLAHMFFKVVFYGILLRLIYWLISFIFF</sequence>
<dbReference type="GO" id="GO:0035336">
    <property type="term" value="P:long-chain fatty-acyl-CoA metabolic process"/>
    <property type="evidence" value="ECO:0007669"/>
    <property type="project" value="TreeGrafter"/>
</dbReference>
<evidence type="ECO:0000313" key="4">
    <source>
        <dbReference type="Proteomes" id="UP000051574"/>
    </source>
</evidence>
<dbReference type="OrthoDB" id="6729686at2759"/>
<dbReference type="InterPro" id="IPR026055">
    <property type="entry name" value="FAR"/>
</dbReference>
<dbReference type="AlphaFoldDB" id="A0A0T6B0X7"/>
<evidence type="ECO:0000256" key="1">
    <source>
        <dbReference type="SAM" id="Phobius"/>
    </source>
</evidence>
<feature type="transmembrane region" description="Helical" evidence="1">
    <location>
        <begin position="84"/>
        <end position="106"/>
    </location>
</feature>
<feature type="non-terminal residue" evidence="3">
    <location>
        <position position="1"/>
    </location>
</feature>
<dbReference type="InterPro" id="IPR033640">
    <property type="entry name" value="FAR_C"/>
</dbReference>
<dbReference type="EMBL" id="LJIG01016302">
    <property type="protein sequence ID" value="KRT81009.1"/>
    <property type="molecule type" value="Genomic_DNA"/>
</dbReference>
<feature type="domain" description="Fatty acyl-CoA reductase C-terminal" evidence="2">
    <location>
        <begin position="1"/>
        <end position="64"/>
    </location>
</feature>
<accession>A0A0T6B0X7</accession>
<proteinExistence type="predicted"/>
<organism evidence="3 4">
    <name type="scientific">Oryctes borbonicus</name>
    <dbReference type="NCBI Taxonomy" id="1629725"/>
    <lineage>
        <taxon>Eukaryota</taxon>
        <taxon>Metazoa</taxon>
        <taxon>Ecdysozoa</taxon>
        <taxon>Arthropoda</taxon>
        <taxon>Hexapoda</taxon>
        <taxon>Insecta</taxon>
        <taxon>Pterygota</taxon>
        <taxon>Neoptera</taxon>
        <taxon>Endopterygota</taxon>
        <taxon>Coleoptera</taxon>
        <taxon>Polyphaga</taxon>
        <taxon>Scarabaeiformia</taxon>
        <taxon>Scarabaeidae</taxon>
        <taxon>Dynastinae</taxon>
        <taxon>Oryctes</taxon>
    </lineage>
</organism>
<evidence type="ECO:0000259" key="2">
    <source>
        <dbReference type="Pfam" id="PF03015"/>
    </source>
</evidence>
<reference evidence="3 4" key="1">
    <citation type="submission" date="2015-09" db="EMBL/GenBank/DDBJ databases">
        <title>Draft genome of the scarab beetle Oryctes borbonicus.</title>
        <authorList>
            <person name="Meyer J.M."/>
            <person name="Markov G.V."/>
            <person name="Baskaran P."/>
            <person name="Herrmann M."/>
            <person name="Sommer R.J."/>
            <person name="Roedelsperger C."/>
        </authorList>
    </citation>
    <scope>NUCLEOTIDE SEQUENCE [LARGE SCALE GENOMIC DNA]</scope>
    <source>
        <strain evidence="3">OB123</strain>
        <tissue evidence="3">Whole animal</tissue>
    </source>
</reference>
<keyword evidence="1" id="KW-0472">Membrane</keyword>
<protein>
    <recommendedName>
        <fullName evidence="2">Fatty acyl-CoA reductase C-terminal domain-containing protein</fullName>
    </recommendedName>
</protein>
<dbReference type="Pfam" id="PF03015">
    <property type="entry name" value="Sterile"/>
    <property type="match status" value="1"/>
</dbReference>
<dbReference type="CDD" id="cd09071">
    <property type="entry name" value="FAR_C"/>
    <property type="match status" value="1"/>
</dbReference>
<gene>
    <name evidence="3" type="ORF">AMK59_6120</name>
</gene>
<dbReference type="PANTHER" id="PTHR11011">
    <property type="entry name" value="MALE STERILITY PROTEIN 2-RELATED"/>
    <property type="match status" value="1"/>
</dbReference>
<dbReference type="PANTHER" id="PTHR11011:SF60">
    <property type="entry name" value="FATTY ACYL-COA REDUCTASE-RELATED"/>
    <property type="match status" value="1"/>
</dbReference>
<name>A0A0T6B0X7_9SCAR</name>
<dbReference type="GO" id="GO:0005777">
    <property type="term" value="C:peroxisome"/>
    <property type="evidence" value="ECO:0007669"/>
    <property type="project" value="TreeGrafter"/>
</dbReference>
<evidence type="ECO:0000313" key="3">
    <source>
        <dbReference type="EMBL" id="KRT81009.1"/>
    </source>
</evidence>
<dbReference type="Proteomes" id="UP000051574">
    <property type="component" value="Unassembled WGS sequence"/>
</dbReference>
<keyword evidence="4" id="KW-1185">Reference proteome</keyword>
<comment type="caution">
    <text evidence="3">The sequence shown here is derived from an EMBL/GenBank/DDBJ whole genome shotgun (WGS) entry which is preliminary data.</text>
</comment>
<keyword evidence="1" id="KW-0812">Transmembrane</keyword>
<dbReference type="GO" id="GO:0080019">
    <property type="term" value="F:alcohol-forming very long-chain fatty acyl-CoA reductase activity"/>
    <property type="evidence" value="ECO:0007669"/>
    <property type="project" value="InterPro"/>
</dbReference>